<organism evidence="8 9">
    <name type="scientific">Paenibacillus chibensis</name>
    <dbReference type="NCBI Taxonomy" id="59846"/>
    <lineage>
        <taxon>Bacteria</taxon>
        <taxon>Bacillati</taxon>
        <taxon>Bacillota</taxon>
        <taxon>Bacilli</taxon>
        <taxon>Bacillales</taxon>
        <taxon>Paenibacillaceae</taxon>
        <taxon>Paenibacillus</taxon>
    </lineage>
</organism>
<accession>A0ABU6PTU5</accession>
<dbReference type="Pfam" id="PF00072">
    <property type="entry name" value="Response_reg"/>
    <property type="match status" value="1"/>
</dbReference>
<keyword evidence="4" id="KW-0804">Transcription</keyword>
<dbReference type="InterPro" id="IPR058245">
    <property type="entry name" value="NreC/VraR/RcsB-like_REC"/>
</dbReference>
<dbReference type="PROSITE" id="PS50110">
    <property type="entry name" value="RESPONSE_REGULATORY"/>
    <property type="match status" value="1"/>
</dbReference>
<keyword evidence="9" id="KW-1185">Reference proteome</keyword>
<comment type="caution">
    <text evidence="8">The sequence shown here is derived from an EMBL/GenBank/DDBJ whole genome shotgun (WGS) entry which is preliminary data.</text>
</comment>
<evidence type="ECO:0000256" key="3">
    <source>
        <dbReference type="ARBA" id="ARBA00023125"/>
    </source>
</evidence>
<evidence type="ECO:0000259" key="7">
    <source>
        <dbReference type="PROSITE" id="PS50110"/>
    </source>
</evidence>
<dbReference type="PANTHER" id="PTHR43214">
    <property type="entry name" value="TWO-COMPONENT RESPONSE REGULATOR"/>
    <property type="match status" value="1"/>
</dbReference>
<name>A0ABU6PTU5_9BACL</name>
<dbReference type="PROSITE" id="PS50043">
    <property type="entry name" value="HTH_LUXR_2"/>
    <property type="match status" value="1"/>
</dbReference>
<dbReference type="CDD" id="cd06170">
    <property type="entry name" value="LuxR_C_like"/>
    <property type="match status" value="1"/>
</dbReference>
<dbReference type="SMART" id="SM00448">
    <property type="entry name" value="REC"/>
    <property type="match status" value="1"/>
</dbReference>
<dbReference type="PRINTS" id="PR00038">
    <property type="entry name" value="HTHLUXR"/>
</dbReference>
<dbReference type="Gene3D" id="3.40.50.2300">
    <property type="match status" value="1"/>
</dbReference>
<dbReference type="PANTHER" id="PTHR43214:SF24">
    <property type="entry name" value="TRANSCRIPTIONAL REGULATORY PROTEIN NARL-RELATED"/>
    <property type="match status" value="1"/>
</dbReference>
<dbReference type="InterPro" id="IPR039420">
    <property type="entry name" value="WalR-like"/>
</dbReference>
<dbReference type="SMART" id="SM00421">
    <property type="entry name" value="HTH_LUXR"/>
    <property type="match status" value="1"/>
</dbReference>
<evidence type="ECO:0000256" key="4">
    <source>
        <dbReference type="ARBA" id="ARBA00023163"/>
    </source>
</evidence>
<evidence type="ECO:0000313" key="8">
    <source>
        <dbReference type="EMBL" id="MED5018313.1"/>
    </source>
</evidence>
<dbReference type="SUPFAM" id="SSF52172">
    <property type="entry name" value="CheY-like"/>
    <property type="match status" value="1"/>
</dbReference>
<feature type="modified residue" description="4-aspartylphosphate" evidence="5">
    <location>
        <position position="54"/>
    </location>
</feature>
<evidence type="ECO:0000313" key="9">
    <source>
        <dbReference type="Proteomes" id="UP001343257"/>
    </source>
</evidence>
<dbReference type="InterPro" id="IPR016032">
    <property type="entry name" value="Sig_transdc_resp-reg_C-effctor"/>
</dbReference>
<sequence length="221" mass="24938">MIRILVADDQMMIREGLRTILDLEEDMEVVGVANNGVEVCKLADELRPDLVMMDIQMPQMDGISALKHIKQTLPDTSVLILTTFLDDHYIVDGLASGADGYILKDMETDKMLAAIRDTASGQFILPMAVASKLAKRLSYMEMHVPSGTVPNQQRLRLTEREIDIAELMVKGHNNNEIASALYLSEGTVRNYISNLYRKLNVTERVQASLLLREWLEFQDVK</sequence>
<feature type="domain" description="HTH luxR-type" evidence="6">
    <location>
        <begin position="150"/>
        <end position="215"/>
    </location>
</feature>
<keyword evidence="3" id="KW-0238">DNA-binding</keyword>
<dbReference type="EMBL" id="JARTLD010000032">
    <property type="protein sequence ID" value="MED5018313.1"/>
    <property type="molecule type" value="Genomic_DNA"/>
</dbReference>
<dbReference type="InterPro" id="IPR011006">
    <property type="entry name" value="CheY-like_superfamily"/>
</dbReference>
<gene>
    <name evidence="8" type="ORF">P9847_13460</name>
</gene>
<dbReference type="RefSeq" id="WP_328278541.1">
    <property type="nucleotide sequence ID" value="NZ_JARTLD010000032.1"/>
</dbReference>
<evidence type="ECO:0000256" key="2">
    <source>
        <dbReference type="ARBA" id="ARBA00023015"/>
    </source>
</evidence>
<dbReference type="PROSITE" id="PS00622">
    <property type="entry name" value="HTH_LUXR_1"/>
    <property type="match status" value="1"/>
</dbReference>
<dbReference type="InterPro" id="IPR000792">
    <property type="entry name" value="Tscrpt_reg_LuxR_C"/>
</dbReference>
<protein>
    <submittedName>
        <fullName evidence="8">Response regulator transcription factor</fullName>
    </submittedName>
</protein>
<dbReference type="InterPro" id="IPR001789">
    <property type="entry name" value="Sig_transdc_resp-reg_receiver"/>
</dbReference>
<keyword evidence="1 5" id="KW-0597">Phosphoprotein</keyword>
<evidence type="ECO:0000256" key="1">
    <source>
        <dbReference type="ARBA" id="ARBA00022553"/>
    </source>
</evidence>
<feature type="domain" description="Response regulatory" evidence="7">
    <location>
        <begin position="3"/>
        <end position="119"/>
    </location>
</feature>
<evidence type="ECO:0000259" key="6">
    <source>
        <dbReference type="PROSITE" id="PS50043"/>
    </source>
</evidence>
<dbReference type="CDD" id="cd17535">
    <property type="entry name" value="REC_NarL-like"/>
    <property type="match status" value="1"/>
</dbReference>
<reference evidence="8 9" key="1">
    <citation type="submission" date="2023-03" db="EMBL/GenBank/DDBJ databases">
        <title>Bacillus Genome Sequencing.</title>
        <authorList>
            <person name="Dunlap C."/>
        </authorList>
    </citation>
    <scope>NUCLEOTIDE SEQUENCE [LARGE SCALE GENOMIC DNA]</scope>
    <source>
        <strain evidence="8 9">NRS-52</strain>
    </source>
</reference>
<dbReference type="SUPFAM" id="SSF46894">
    <property type="entry name" value="C-terminal effector domain of the bipartite response regulators"/>
    <property type="match status" value="1"/>
</dbReference>
<dbReference type="Pfam" id="PF00196">
    <property type="entry name" value="GerE"/>
    <property type="match status" value="1"/>
</dbReference>
<evidence type="ECO:0000256" key="5">
    <source>
        <dbReference type="PROSITE-ProRule" id="PRU00169"/>
    </source>
</evidence>
<dbReference type="Proteomes" id="UP001343257">
    <property type="component" value="Unassembled WGS sequence"/>
</dbReference>
<keyword evidence="2" id="KW-0805">Transcription regulation</keyword>
<proteinExistence type="predicted"/>